<dbReference type="Gene3D" id="3.30.559.10">
    <property type="entry name" value="Chloramphenicol acetyltransferase-like domain"/>
    <property type="match status" value="1"/>
</dbReference>
<protein>
    <recommendedName>
        <fullName evidence="4">Carrier domain-containing protein</fullName>
    </recommendedName>
</protein>
<dbReference type="Pfam" id="PF13193">
    <property type="entry name" value="AMP-binding_C"/>
    <property type="match status" value="1"/>
</dbReference>
<dbReference type="Proteomes" id="UP001497602">
    <property type="component" value="Unassembled WGS sequence"/>
</dbReference>
<evidence type="ECO:0000313" key="6">
    <source>
        <dbReference type="Proteomes" id="UP001497602"/>
    </source>
</evidence>
<reference evidence="5 6" key="1">
    <citation type="submission" date="2024-05" db="EMBL/GenBank/DDBJ databases">
        <authorList>
            <person name="Duchaud E."/>
        </authorList>
    </citation>
    <scope>NUCLEOTIDE SEQUENCE [LARGE SCALE GENOMIC DNA]</scope>
    <source>
        <strain evidence="5">Ena-SAMPLE-TAB-13-05-2024-13:56:06:370-140305</strain>
    </source>
</reference>
<accession>A0ABM9PN51</accession>
<organism evidence="5 6">
    <name type="scientific">Tenacibaculum vairaonense</name>
    <dbReference type="NCBI Taxonomy" id="3137860"/>
    <lineage>
        <taxon>Bacteria</taxon>
        <taxon>Pseudomonadati</taxon>
        <taxon>Bacteroidota</taxon>
        <taxon>Flavobacteriia</taxon>
        <taxon>Flavobacteriales</taxon>
        <taxon>Flavobacteriaceae</taxon>
        <taxon>Tenacibaculum</taxon>
    </lineage>
</organism>
<evidence type="ECO:0000259" key="4">
    <source>
        <dbReference type="PROSITE" id="PS50075"/>
    </source>
</evidence>
<dbReference type="Pfam" id="PF00501">
    <property type="entry name" value="AMP-binding"/>
    <property type="match status" value="1"/>
</dbReference>
<dbReference type="CDD" id="cd19544">
    <property type="entry name" value="E-C_NRPS"/>
    <property type="match status" value="1"/>
</dbReference>
<dbReference type="EMBL" id="CAXJRC010000031">
    <property type="protein sequence ID" value="CAL2107154.1"/>
    <property type="molecule type" value="Genomic_DNA"/>
</dbReference>
<comment type="caution">
    <text evidence="5">The sequence shown here is derived from an EMBL/GenBank/DDBJ whole genome shotgun (WGS) entry which is preliminary data.</text>
</comment>
<dbReference type="InterPro" id="IPR000873">
    <property type="entry name" value="AMP-dep_synth/lig_dom"/>
</dbReference>
<dbReference type="Gene3D" id="2.30.38.10">
    <property type="entry name" value="Luciferase, Domain 3"/>
    <property type="match status" value="1"/>
</dbReference>
<evidence type="ECO:0000313" key="5">
    <source>
        <dbReference type="EMBL" id="CAL2107154.1"/>
    </source>
</evidence>
<dbReference type="NCBIfam" id="TIGR01733">
    <property type="entry name" value="AA-adenyl-dom"/>
    <property type="match status" value="1"/>
</dbReference>
<dbReference type="InterPro" id="IPR023213">
    <property type="entry name" value="CAT-like_dom_sf"/>
</dbReference>
<dbReference type="Gene3D" id="1.10.1200.10">
    <property type="entry name" value="ACP-like"/>
    <property type="match status" value="1"/>
</dbReference>
<dbReference type="Pfam" id="PF00550">
    <property type="entry name" value="PP-binding"/>
    <property type="match status" value="1"/>
</dbReference>
<dbReference type="InterPro" id="IPR009081">
    <property type="entry name" value="PP-bd_ACP"/>
</dbReference>
<dbReference type="Gene3D" id="3.30.300.30">
    <property type="match status" value="1"/>
</dbReference>
<dbReference type="InterPro" id="IPR020845">
    <property type="entry name" value="AMP-binding_CS"/>
</dbReference>
<dbReference type="PROSITE" id="PS00012">
    <property type="entry name" value="PHOSPHOPANTETHEINE"/>
    <property type="match status" value="1"/>
</dbReference>
<sequence length="1082" mass="120919">MVPLLDFGQEDIDKVVASVKGGVSNIQDMYPLSPLQEGMYFHHLMSDKEAGDPYILPSLLSFKDKEKRELFINALQSVVNRHDVLRTCVLSKDLPSAVQVVLREAKLPVEELVIDSSKDIVSELKTLVSPENQWMDVSKGPLIRLKLAEDLDNDCYYLIFLAHHLVLDHVGLEKIILEVEIHASGKGSNLPVPALYRDFIGHTLHSQSINDSAAYFKNLLGDIDEPTYPFELSNTTGGGVDIEESKVLLPKELSKKLRKISTSLGMSPATLFHAAYGLVVGKCSNKDYAIFGSLFLGRLQGTLGAADSLGLFINTLPIFVELKGNVSEYVSKVKKGLEELLSYEQTPLSSIQTWSNISNEIPLFSALLNYRHSSISSNSEEDETTVDLGITLIDSHERTNYPFTFSVDDYGVDFGLKAQIERSIGADRILVYMQEALVQILEGLTSEKELNVESLTIISRTEEVKLLETFNDNIVEYPKNKTVLDLLEEQIAKTPEAIAVVYKEEQLTYRELDNRSNQLAQYLINKGVGENDFVGICLDRSLEMLVGILGVLKSGSAYVPIDPKYPQDRINYMLNDASINLVLSNTIVSKEVLGEQPEITIILLDNDWNAISTLATDKTKYISSNNLAYVIYTSGSTGKPKGVPIRHKSLINYITSSSNSYIGEGVSGGYMHLSMSFDASMTEIFTPLVNGKLLVISSGEGLDIFKDKNLWKHAPYDFIKLTPSHLELLSSVLEEDNSILSHKYVLGGEALQPSHLSAFKDLNISSTIINEYGPTEATVGCTTYTFNALDKHSFVNSFPIGTPMPNMQLYILNDSNQLVPKGVVGELCIGGVGLSSGYLNREKLTQEKFIENPFKEDDKIYKTGDLGKWLPDGNIEYVGRKDDQVKIRGYRIELGEIENVLSKLPTVSQCCVLAKEDTSGDKRLVGYVVSEETFDKETIQLQLKTSLPDYMIPNLWVELEEMPLTNNGKLNRKALPDPDGEMLSTREYVAPRNETEQQLVAIWQELLGVEKIGVYDNFFELGGHSLLATRLVSIIRKKFEFDIMIKDIFKFVNIEELGTYLEHRKIKKQENTDVVYKKIVKI</sequence>
<dbReference type="Pfam" id="PF00668">
    <property type="entry name" value="Condensation"/>
    <property type="match status" value="1"/>
</dbReference>
<feature type="domain" description="Carrier" evidence="4">
    <location>
        <begin position="990"/>
        <end position="1065"/>
    </location>
</feature>
<dbReference type="InterPro" id="IPR045851">
    <property type="entry name" value="AMP-bd_C_sf"/>
</dbReference>
<keyword evidence="3" id="KW-0597">Phosphoprotein</keyword>
<dbReference type="SUPFAM" id="SSF56801">
    <property type="entry name" value="Acetyl-CoA synthetase-like"/>
    <property type="match status" value="1"/>
</dbReference>
<dbReference type="PROSITE" id="PS50075">
    <property type="entry name" value="CARRIER"/>
    <property type="match status" value="1"/>
</dbReference>
<dbReference type="PANTHER" id="PTHR45527">
    <property type="entry name" value="NONRIBOSOMAL PEPTIDE SYNTHETASE"/>
    <property type="match status" value="1"/>
</dbReference>
<dbReference type="PROSITE" id="PS00455">
    <property type="entry name" value="AMP_BINDING"/>
    <property type="match status" value="1"/>
</dbReference>
<dbReference type="Gene3D" id="3.30.559.30">
    <property type="entry name" value="Nonribosomal peptide synthetase, condensation domain"/>
    <property type="match status" value="1"/>
</dbReference>
<keyword evidence="6" id="KW-1185">Reference proteome</keyword>
<keyword evidence="2" id="KW-0596">Phosphopantetheine</keyword>
<dbReference type="InterPro" id="IPR006162">
    <property type="entry name" value="Ppantetheine_attach_site"/>
</dbReference>
<dbReference type="SUPFAM" id="SSF47336">
    <property type="entry name" value="ACP-like"/>
    <property type="match status" value="1"/>
</dbReference>
<evidence type="ECO:0000256" key="3">
    <source>
        <dbReference type="ARBA" id="ARBA00022553"/>
    </source>
</evidence>
<proteinExistence type="predicted"/>
<dbReference type="InterPro" id="IPR025110">
    <property type="entry name" value="AMP-bd_C"/>
</dbReference>
<evidence type="ECO:0000256" key="2">
    <source>
        <dbReference type="ARBA" id="ARBA00022450"/>
    </source>
</evidence>
<dbReference type="CDD" id="cd05930">
    <property type="entry name" value="A_NRPS"/>
    <property type="match status" value="1"/>
</dbReference>
<name>A0ABM9PN51_9FLAO</name>
<dbReference type="InterPro" id="IPR036736">
    <property type="entry name" value="ACP-like_sf"/>
</dbReference>
<dbReference type="Gene3D" id="3.40.50.980">
    <property type="match status" value="2"/>
</dbReference>
<comment type="cofactor">
    <cofactor evidence="1">
        <name>pantetheine 4'-phosphate</name>
        <dbReference type="ChEBI" id="CHEBI:47942"/>
    </cofactor>
</comment>
<dbReference type="SUPFAM" id="SSF52777">
    <property type="entry name" value="CoA-dependent acyltransferases"/>
    <property type="match status" value="2"/>
</dbReference>
<dbReference type="InterPro" id="IPR010071">
    <property type="entry name" value="AA_adenyl_dom"/>
</dbReference>
<dbReference type="PANTHER" id="PTHR45527:SF1">
    <property type="entry name" value="FATTY ACID SYNTHASE"/>
    <property type="match status" value="1"/>
</dbReference>
<evidence type="ECO:0000256" key="1">
    <source>
        <dbReference type="ARBA" id="ARBA00001957"/>
    </source>
</evidence>
<gene>
    <name evidence="5" type="ORF">T190115A13A_380001</name>
</gene>
<dbReference type="InterPro" id="IPR001242">
    <property type="entry name" value="Condensation_dom"/>
</dbReference>